<dbReference type="RefSeq" id="WP_252772264.1">
    <property type="nucleotide sequence ID" value="NZ_JAMXMC010000020.1"/>
</dbReference>
<protein>
    <submittedName>
        <fullName evidence="1">Uncharacterized protein</fullName>
    </submittedName>
</protein>
<sequence length="96" mass="10843">MEEHLNLQMRDRHGTPVTVGDVVRVLEIAPEVLALLADDERPHHEAMLGKEYEIDDLPEPGKISVSIWWEEGEGRTAHGGLYLLSHEFEFVRKGGS</sequence>
<dbReference type="Proteomes" id="UP001204851">
    <property type="component" value="Unassembled WGS sequence"/>
</dbReference>
<proteinExistence type="predicted"/>
<keyword evidence="2" id="KW-1185">Reference proteome</keyword>
<reference evidence="1 2" key="1">
    <citation type="submission" date="2022-06" db="EMBL/GenBank/DDBJ databases">
        <title>Ideonella sp. NS12-5 Genome sequencing and assembly.</title>
        <authorList>
            <person name="Jung Y."/>
        </authorList>
    </citation>
    <scope>NUCLEOTIDE SEQUENCE [LARGE SCALE GENOMIC DNA]</scope>
    <source>
        <strain evidence="1 2">NS12-5</strain>
    </source>
</reference>
<organism evidence="1 2">
    <name type="scientific">Ideonella oryzae</name>
    <dbReference type="NCBI Taxonomy" id="2937441"/>
    <lineage>
        <taxon>Bacteria</taxon>
        <taxon>Pseudomonadati</taxon>
        <taxon>Pseudomonadota</taxon>
        <taxon>Betaproteobacteria</taxon>
        <taxon>Burkholderiales</taxon>
        <taxon>Sphaerotilaceae</taxon>
        <taxon>Ideonella</taxon>
    </lineage>
</organism>
<accession>A0ABT1BUV7</accession>
<name>A0ABT1BUV7_9BURK</name>
<gene>
    <name evidence="1" type="ORF">M0L44_21660</name>
</gene>
<evidence type="ECO:0000313" key="2">
    <source>
        <dbReference type="Proteomes" id="UP001204851"/>
    </source>
</evidence>
<dbReference type="EMBL" id="JAMXMC010000020">
    <property type="protein sequence ID" value="MCO5979316.1"/>
    <property type="molecule type" value="Genomic_DNA"/>
</dbReference>
<evidence type="ECO:0000313" key="1">
    <source>
        <dbReference type="EMBL" id="MCO5979316.1"/>
    </source>
</evidence>
<comment type="caution">
    <text evidence="1">The sequence shown here is derived from an EMBL/GenBank/DDBJ whole genome shotgun (WGS) entry which is preliminary data.</text>
</comment>